<name>A0A643F1K2_IDEDE</name>
<dbReference type="Gene3D" id="3.40.50.720">
    <property type="entry name" value="NAD(P)-binding Rossmann-like Domain"/>
    <property type="match status" value="1"/>
</dbReference>
<dbReference type="CDD" id="cd05233">
    <property type="entry name" value="SDR_c"/>
    <property type="match status" value="1"/>
</dbReference>
<evidence type="ECO:0000256" key="2">
    <source>
        <dbReference type="ARBA" id="ARBA00023002"/>
    </source>
</evidence>
<evidence type="ECO:0000313" key="4">
    <source>
        <dbReference type="EMBL" id="KAB0572080.1"/>
    </source>
</evidence>
<feature type="domain" description="Ketoreductase" evidence="3">
    <location>
        <begin position="7"/>
        <end position="179"/>
    </location>
</feature>
<dbReference type="OrthoDB" id="156828at2"/>
<proteinExistence type="inferred from homology"/>
<dbReference type="InterPro" id="IPR057326">
    <property type="entry name" value="KR_dom"/>
</dbReference>
<dbReference type="InterPro" id="IPR002347">
    <property type="entry name" value="SDR_fam"/>
</dbReference>
<dbReference type="SMART" id="SM00822">
    <property type="entry name" value="PKS_KR"/>
    <property type="match status" value="1"/>
</dbReference>
<dbReference type="RefSeq" id="WP_151126067.1">
    <property type="nucleotide sequence ID" value="NZ_CP088081.1"/>
</dbReference>
<accession>A0A643F1K2</accession>
<dbReference type="EMBL" id="VZPB01000119">
    <property type="protein sequence ID" value="KAB0572080.1"/>
    <property type="molecule type" value="Genomic_DNA"/>
</dbReference>
<comment type="similarity">
    <text evidence="1">Belongs to the short-chain dehydrogenases/reductases (SDR) family.</text>
</comment>
<dbReference type="GO" id="GO:0016491">
    <property type="term" value="F:oxidoreductase activity"/>
    <property type="evidence" value="ECO:0007669"/>
    <property type="project" value="UniProtKB-KW"/>
</dbReference>
<dbReference type="InterPro" id="IPR036291">
    <property type="entry name" value="NAD(P)-bd_dom_sf"/>
</dbReference>
<protein>
    <submittedName>
        <fullName evidence="4">SDR family oxidoreductase</fullName>
    </submittedName>
</protein>
<dbReference type="Pfam" id="PF13561">
    <property type="entry name" value="adh_short_C2"/>
    <property type="match status" value="1"/>
</dbReference>
<evidence type="ECO:0000259" key="3">
    <source>
        <dbReference type="SMART" id="SM00822"/>
    </source>
</evidence>
<dbReference type="Proteomes" id="UP000430120">
    <property type="component" value="Unassembled WGS sequence"/>
</dbReference>
<evidence type="ECO:0000256" key="1">
    <source>
        <dbReference type="ARBA" id="ARBA00006484"/>
    </source>
</evidence>
<dbReference type="AlphaFoldDB" id="A0A643F1K2"/>
<reference evidence="4 5" key="1">
    <citation type="submission" date="2019-09" db="EMBL/GenBank/DDBJ databases">
        <title>Draft genome sequences of 48 bacterial type strains from the CCUG.</title>
        <authorList>
            <person name="Tunovic T."/>
            <person name="Pineiro-Iglesias B."/>
            <person name="Unosson C."/>
            <person name="Inganas E."/>
            <person name="Ohlen M."/>
            <person name="Cardew S."/>
            <person name="Jensie-Markopoulos S."/>
            <person name="Salva-Serra F."/>
            <person name="Jaen-Luchoro D."/>
            <person name="Karlsson R."/>
            <person name="Svensson-Stadler L."/>
            <person name="Chun J."/>
            <person name="Moore E."/>
        </authorList>
    </citation>
    <scope>NUCLEOTIDE SEQUENCE [LARGE SCALE GENOMIC DNA]</scope>
    <source>
        <strain evidence="4 5">CCUG 30977</strain>
    </source>
</reference>
<dbReference type="InterPro" id="IPR051122">
    <property type="entry name" value="SDR_DHRS6-like"/>
</dbReference>
<dbReference type="PANTHER" id="PTHR43477:SF1">
    <property type="entry name" value="DIHYDROANTICAPSIN 7-DEHYDROGENASE"/>
    <property type="match status" value="1"/>
</dbReference>
<keyword evidence="5" id="KW-1185">Reference proteome</keyword>
<comment type="caution">
    <text evidence="4">The sequence shown here is derived from an EMBL/GenBank/DDBJ whole genome shotgun (WGS) entry which is preliminary data.</text>
</comment>
<keyword evidence="2" id="KW-0560">Oxidoreductase</keyword>
<sequence>MSPLDSPSVLITGASGGIGRVLAARLQERAWRVAVVGRELARLEAVPAELRIVADVTTPEGAAQALQACRAAWGQAPQHLAHAVGSTLIAPLHRTRPEALQTVLQVNLLSALYTLQAWLQAREGQGPGAAVFVSSVVARIGVASHEAIAAAKGGLEALVRSAAATYAPQGLRINAVAPGLTETPMTAAMLRLPAQREAAERQYPLGGVQTAEQVAGVMAWLLGPESDRLTGQVLAVDGGFSTVRPLLR</sequence>
<dbReference type="SUPFAM" id="SSF51735">
    <property type="entry name" value="NAD(P)-binding Rossmann-fold domains"/>
    <property type="match status" value="1"/>
</dbReference>
<organism evidence="4 5">
    <name type="scientific">Ideonella dechloratans</name>
    <dbReference type="NCBI Taxonomy" id="36863"/>
    <lineage>
        <taxon>Bacteria</taxon>
        <taxon>Pseudomonadati</taxon>
        <taxon>Pseudomonadota</taxon>
        <taxon>Betaproteobacteria</taxon>
        <taxon>Burkholderiales</taxon>
        <taxon>Sphaerotilaceae</taxon>
        <taxon>Ideonella</taxon>
    </lineage>
</organism>
<evidence type="ECO:0000313" key="5">
    <source>
        <dbReference type="Proteomes" id="UP000430120"/>
    </source>
</evidence>
<gene>
    <name evidence="4" type="ORF">F7Q92_21310</name>
</gene>
<dbReference type="PANTHER" id="PTHR43477">
    <property type="entry name" value="DIHYDROANTICAPSIN 7-DEHYDROGENASE"/>
    <property type="match status" value="1"/>
</dbReference>
<dbReference type="PRINTS" id="PR00081">
    <property type="entry name" value="GDHRDH"/>
</dbReference>